<reference evidence="1" key="1">
    <citation type="submission" date="2021-06" db="EMBL/GenBank/DDBJ databases">
        <authorList>
            <person name="Kallberg Y."/>
            <person name="Tangrot J."/>
            <person name="Rosling A."/>
        </authorList>
    </citation>
    <scope>NUCLEOTIDE SEQUENCE</scope>
    <source>
        <strain evidence="1">CL356</strain>
    </source>
</reference>
<name>A0ACA9KHB9_9GLOM</name>
<evidence type="ECO:0000313" key="1">
    <source>
        <dbReference type="EMBL" id="CAG8471677.1"/>
    </source>
</evidence>
<proteinExistence type="predicted"/>
<keyword evidence="2" id="KW-1185">Reference proteome</keyword>
<accession>A0ACA9KHB9</accession>
<dbReference type="EMBL" id="CAJVPT010001959">
    <property type="protein sequence ID" value="CAG8471677.1"/>
    <property type="molecule type" value="Genomic_DNA"/>
</dbReference>
<dbReference type="Proteomes" id="UP000789525">
    <property type="component" value="Unassembled WGS sequence"/>
</dbReference>
<evidence type="ECO:0000313" key="2">
    <source>
        <dbReference type="Proteomes" id="UP000789525"/>
    </source>
</evidence>
<comment type="caution">
    <text evidence="1">The sequence shown here is derived from an EMBL/GenBank/DDBJ whole genome shotgun (WGS) entry which is preliminary data.</text>
</comment>
<organism evidence="1 2">
    <name type="scientific">Acaulospora colombiana</name>
    <dbReference type="NCBI Taxonomy" id="27376"/>
    <lineage>
        <taxon>Eukaryota</taxon>
        <taxon>Fungi</taxon>
        <taxon>Fungi incertae sedis</taxon>
        <taxon>Mucoromycota</taxon>
        <taxon>Glomeromycotina</taxon>
        <taxon>Glomeromycetes</taxon>
        <taxon>Diversisporales</taxon>
        <taxon>Acaulosporaceae</taxon>
        <taxon>Acaulospora</taxon>
    </lineage>
</organism>
<protein>
    <submittedName>
        <fullName evidence="1">16859_t:CDS:1</fullName>
    </submittedName>
</protein>
<sequence>MGNNSSSKRKSIGINNYMELFSTKDSSQPMDERMQLGNYIMRELWNGSFSSPIKDLLTNGGAKVLDVGCGTGTWMFEVAADYQKSRYIGVDMVQLFPTGAIPFNVKFIKENLLDGLPFEDESFDFVHAQYLIFDIKEVEWEEFVYKELIRVLKPGGWLEISDPEFRISKAGKTTQKFLKTELMTRNPELKLVQHQVREYPLNRWDGRLGEIGRSFMMETCRNLMYNIYADMKIKKRKVDETVEAMVEEWKVVLMENQIVSPQIDEKSRSNENSKCIIIEKRSPPASSQKNSREILQNPCSTFFVISSREKGLSADHEEDDPRNWSTKKKNFILFIIATAGILAPISSTIFFPAITVVRNDLRTTEVLANGLVAIFILFTGIAPLAWASYSDTRATRRKVYLASIMLFLVASIICAFANNIWMLMVMRAFQACGSSAVQSIGAGSISDVFNPHGELIVHEHGRAYGIFYVGPLIGPLIGPIIGGFLTDYLGWRWIFWFLTIFGGILFLFIFFALPETFRDRSASSLRRRFNPFLPLSLLRYPNVMLSLVYVSSIFAIVYTQNTLLSRNFTQLYNLKTSDVGLVFLGPGTGYMIGSVIGGRYSDFMLKRAGERNDGIGHPEMRLSSTWVAMVLIPVSYIAYGWVVAYRLNIALPLIAMFLGELLQNRGFGCLTVFNSVSTYLVDAFPGRSASAIALNNFVRSVAAAGMSAAAAPLQNALGVGWLYTMMVGLTILGSGCLVLVFVKGKRWREELESRDT</sequence>
<gene>
    <name evidence="1" type="ORF">ACOLOM_LOCUS1614</name>
</gene>